<comment type="caution">
    <text evidence="1">The sequence shown here is derived from an EMBL/GenBank/DDBJ whole genome shotgun (WGS) entry which is preliminary data.</text>
</comment>
<dbReference type="AlphaFoldDB" id="A0A4S4AZE5"/>
<dbReference type="OrthoDB" id="8592530at2"/>
<dbReference type="EMBL" id="SSOD01000001">
    <property type="protein sequence ID" value="THF65403.1"/>
    <property type="molecule type" value="Genomic_DNA"/>
</dbReference>
<name>A0A4S4AZE5_9RHOO</name>
<reference evidence="1 2" key="1">
    <citation type="submission" date="2019-04" db="EMBL/GenBank/DDBJ databases">
        <title>Azoarcus rhizosphaerae sp. nov. isolated from rhizosphere of Ficus religiosa.</title>
        <authorList>
            <person name="Lin S.-Y."/>
            <person name="Hameed A."/>
            <person name="Hsu Y.-H."/>
            <person name="Young C.-C."/>
        </authorList>
    </citation>
    <scope>NUCLEOTIDE SEQUENCE [LARGE SCALE GENOMIC DNA]</scope>
    <source>
        <strain evidence="1 2">CC-YHH848</strain>
    </source>
</reference>
<dbReference type="Proteomes" id="UP000307956">
    <property type="component" value="Unassembled WGS sequence"/>
</dbReference>
<organism evidence="1 2">
    <name type="scientific">Pseudothauera rhizosphaerae</name>
    <dbReference type="NCBI Taxonomy" id="2565932"/>
    <lineage>
        <taxon>Bacteria</taxon>
        <taxon>Pseudomonadati</taxon>
        <taxon>Pseudomonadota</taxon>
        <taxon>Betaproteobacteria</taxon>
        <taxon>Rhodocyclales</taxon>
        <taxon>Zoogloeaceae</taxon>
        <taxon>Pseudothauera</taxon>
    </lineage>
</organism>
<sequence length="117" mass="13044">MGRASMRALVVGADRVRPICAELEQTSPLGVTCTECWSGRQPGDARRPLPADTRVVVVLCDRVNHNLLFSVRRQAEGRGVPVVYCRHSLVDVRAKIARLVVADAERRERTGEVRRRA</sequence>
<evidence type="ECO:0000313" key="2">
    <source>
        <dbReference type="Proteomes" id="UP000307956"/>
    </source>
</evidence>
<evidence type="ECO:0008006" key="3">
    <source>
        <dbReference type="Google" id="ProtNLM"/>
    </source>
</evidence>
<gene>
    <name evidence="1" type="ORF">E6O51_01510</name>
</gene>
<proteinExistence type="predicted"/>
<keyword evidence="2" id="KW-1185">Reference proteome</keyword>
<accession>A0A4S4AZE5</accession>
<protein>
    <recommendedName>
        <fullName evidence="3">DUF2325 domain-containing protein</fullName>
    </recommendedName>
</protein>
<evidence type="ECO:0000313" key="1">
    <source>
        <dbReference type="EMBL" id="THF65403.1"/>
    </source>
</evidence>